<dbReference type="PRINTS" id="PR00184">
    <property type="entry name" value="NEISSPPORIN"/>
</dbReference>
<organism evidence="13 14">
    <name type="scientific">Sessilibacter corallicola</name>
    <dbReference type="NCBI Taxonomy" id="2904075"/>
    <lineage>
        <taxon>Bacteria</taxon>
        <taxon>Pseudomonadati</taxon>
        <taxon>Pseudomonadota</taxon>
        <taxon>Gammaproteobacteria</taxon>
        <taxon>Cellvibrionales</taxon>
        <taxon>Cellvibrionaceae</taxon>
        <taxon>Sessilibacter</taxon>
    </lineage>
</organism>
<proteinExistence type="predicted"/>
<evidence type="ECO:0000256" key="9">
    <source>
        <dbReference type="ARBA" id="ARBA00023136"/>
    </source>
</evidence>
<evidence type="ECO:0000259" key="12">
    <source>
        <dbReference type="Pfam" id="PF13609"/>
    </source>
</evidence>
<evidence type="ECO:0000256" key="6">
    <source>
        <dbReference type="ARBA" id="ARBA00022729"/>
    </source>
</evidence>
<evidence type="ECO:0000256" key="5">
    <source>
        <dbReference type="ARBA" id="ARBA00022692"/>
    </source>
</evidence>
<keyword evidence="9" id="KW-0472">Membrane</keyword>
<evidence type="ECO:0000256" key="11">
    <source>
        <dbReference type="SAM" id="SignalP"/>
    </source>
</evidence>
<evidence type="ECO:0000256" key="10">
    <source>
        <dbReference type="ARBA" id="ARBA00023237"/>
    </source>
</evidence>
<dbReference type="PANTHER" id="PTHR34501">
    <property type="entry name" value="PROTEIN YDDL-RELATED"/>
    <property type="match status" value="1"/>
</dbReference>
<dbReference type="EMBL" id="BAABWN010000003">
    <property type="protein sequence ID" value="GAA6167482.1"/>
    <property type="molecule type" value="Genomic_DNA"/>
</dbReference>
<keyword evidence="10" id="KW-0998">Cell outer membrane</keyword>
<evidence type="ECO:0000313" key="13">
    <source>
        <dbReference type="EMBL" id="GAA6167482.1"/>
    </source>
</evidence>
<dbReference type="InterPro" id="IPR033900">
    <property type="entry name" value="Gram_neg_porin_domain"/>
</dbReference>
<dbReference type="SUPFAM" id="SSF56935">
    <property type="entry name" value="Porins"/>
    <property type="match status" value="1"/>
</dbReference>
<keyword evidence="14" id="KW-1185">Reference proteome</keyword>
<keyword evidence="3" id="KW-0813">Transport</keyword>
<dbReference type="PANTHER" id="PTHR34501:SF9">
    <property type="entry name" value="MAJOR OUTER MEMBRANE PROTEIN P.IA"/>
    <property type="match status" value="1"/>
</dbReference>
<dbReference type="InterPro" id="IPR050298">
    <property type="entry name" value="Gram-neg_bact_OMP"/>
</dbReference>
<name>A0ABQ0A751_9GAMM</name>
<feature type="chain" id="PRO_5045235940" description="Porin domain-containing protein" evidence="11">
    <location>
        <begin position="22"/>
        <end position="341"/>
    </location>
</feature>
<evidence type="ECO:0000256" key="7">
    <source>
        <dbReference type="ARBA" id="ARBA00023065"/>
    </source>
</evidence>
<feature type="domain" description="Porin" evidence="12">
    <location>
        <begin position="11"/>
        <end position="322"/>
    </location>
</feature>
<keyword evidence="5" id="KW-0812">Transmembrane</keyword>
<comment type="subcellular location">
    <subcellularLocation>
        <location evidence="1">Cell outer membrane</location>
        <topology evidence="1">Multi-pass membrane protein</topology>
    </subcellularLocation>
</comment>
<gene>
    <name evidence="13" type="ORF">NBRC116591_12920</name>
</gene>
<keyword evidence="7" id="KW-0406">Ion transport</keyword>
<evidence type="ECO:0000256" key="2">
    <source>
        <dbReference type="ARBA" id="ARBA00011233"/>
    </source>
</evidence>
<reference evidence="13 14" key="1">
    <citation type="submission" date="2024-04" db="EMBL/GenBank/DDBJ databases">
        <title>Draft genome sequence of Sessilibacter corallicola NBRC 116591.</title>
        <authorList>
            <person name="Miyakawa T."/>
            <person name="Kusuya Y."/>
            <person name="Miura T."/>
        </authorList>
    </citation>
    <scope>NUCLEOTIDE SEQUENCE [LARGE SCALE GENOMIC DNA]</scope>
    <source>
        <strain evidence="13 14">KU-00831-HH</strain>
    </source>
</reference>
<evidence type="ECO:0000256" key="3">
    <source>
        <dbReference type="ARBA" id="ARBA00022448"/>
    </source>
</evidence>
<dbReference type="InterPro" id="IPR023614">
    <property type="entry name" value="Porin_dom_sf"/>
</dbReference>
<dbReference type="PRINTS" id="PR00182">
    <property type="entry name" value="ECOLNEIPORIN"/>
</dbReference>
<dbReference type="RefSeq" id="WP_353302103.1">
    <property type="nucleotide sequence ID" value="NZ_BAABWN010000003.1"/>
</dbReference>
<evidence type="ECO:0000256" key="1">
    <source>
        <dbReference type="ARBA" id="ARBA00004571"/>
    </source>
</evidence>
<dbReference type="InterPro" id="IPR002299">
    <property type="entry name" value="Porin_Neis"/>
</dbReference>
<dbReference type="InterPro" id="IPR001702">
    <property type="entry name" value="Porin_Gram-ve"/>
</dbReference>
<evidence type="ECO:0000256" key="4">
    <source>
        <dbReference type="ARBA" id="ARBA00022452"/>
    </source>
</evidence>
<comment type="caution">
    <text evidence="13">The sequence shown here is derived from an EMBL/GenBank/DDBJ whole genome shotgun (WGS) entry which is preliminary data.</text>
</comment>
<comment type="subunit">
    <text evidence="2">Homotrimer.</text>
</comment>
<keyword evidence="6 11" id="KW-0732">Signal</keyword>
<accession>A0ABQ0A751</accession>
<sequence>MNHKLPIVFSSLLFAASFASAEIAIEDSWGKAQFYGSIRVLITDEDSTPSEEANGIDRQTDIADGISRIGLRGYVNLTDGWQGVYRLEGRVLADSGEILSEDNDFHRRVTYIGMKHQEVGEFRIGKQFSPHYLWTILPIDITLHNPRHYNIRWNASENSSIREANSVAYFSPKLGGFSLAALAEIDGNDSESSGVDSYNLAAKYNNGPWQVGISYFDRADDIRINGAERPDAETFAATVQYKKGVHKAVIRYQDEDIVDDTEFTTIGGYYSYQFAKAGIEAQARIYNLDNGVIDGNQIAVGITRKFGKRGQLFLEYVDYDEEAAILRGRGDDVTAGLRIDF</sequence>
<dbReference type="Proteomes" id="UP001465153">
    <property type="component" value="Unassembled WGS sequence"/>
</dbReference>
<feature type="signal peptide" evidence="11">
    <location>
        <begin position="1"/>
        <end position="21"/>
    </location>
</feature>
<dbReference type="Gene3D" id="2.40.160.10">
    <property type="entry name" value="Porin"/>
    <property type="match status" value="1"/>
</dbReference>
<dbReference type="Pfam" id="PF13609">
    <property type="entry name" value="Porin_4"/>
    <property type="match status" value="1"/>
</dbReference>
<dbReference type="CDD" id="cd00342">
    <property type="entry name" value="gram_neg_porins"/>
    <property type="match status" value="1"/>
</dbReference>
<evidence type="ECO:0000313" key="14">
    <source>
        <dbReference type="Proteomes" id="UP001465153"/>
    </source>
</evidence>
<protein>
    <recommendedName>
        <fullName evidence="12">Porin domain-containing protein</fullName>
    </recommendedName>
</protein>
<keyword evidence="8" id="KW-0626">Porin</keyword>
<evidence type="ECO:0000256" key="8">
    <source>
        <dbReference type="ARBA" id="ARBA00023114"/>
    </source>
</evidence>
<keyword evidence="4" id="KW-1134">Transmembrane beta strand</keyword>